<evidence type="ECO:0000313" key="3">
    <source>
        <dbReference type="Proteomes" id="UP000799424"/>
    </source>
</evidence>
<dbReference type="PANTHER" id="PTHR33112:SF15">
    <property type="entry name" value="HETEROKARYON INCOMPATIBILITY DOMAIN-CONTAINING PROTEIN"/>
    <property type="match status" value="1"/>
</dbReference>
<evidence type="ECO:0000313" key="2">
    <source>
        <dbReference type="EMBL" id="KAF2823084.1"/>
    </source>
</evidence>
<dbReference type="EMBL" id="MU006233">
    <property type="protein sequence ID" value="KAF2823084.1"/>
    <property type="molecule type" value="Genomic_DNA"/>
</dbReference>
<accession>A0A6A6ZRK6</accession>
<reference evidence="2" key="1">
    <citation type="journal article" date="2020" name="Stud. Mycol.">
        <title>101 Dothideomycetes genomes: a test case for predicting lifestyles and emergence of pathogens.</title>
        <authorList>
            <person name="Haridas S."/>
            <person name="Albert R."/>
            <person name="Binder M."/>
            <person name="Bloem J."/>
            <person name="Labutti K."/>
            <person name="Salamov A."/>
            <person name="Andreopoulos B."/>
            <person name="Baker S."/>
            <person name="Barry K."/>
            <person name="Bills G."/>
            <person name="Bluhm B."/>
            <person name="Cannon C."/>
            <person name="Castanera R."/>
            <person name="Culley D."/>
            <person name="Daum C."/>
            <person name="Ezra D."/>
            <person name="Gonzalez J."/>
            <person name="Henrissat B."/>
            <person name="Kuo A."/>
            <person name="Liang C."/>
            <person name="Lipzen A."/>
            <person name="Lutzoni F."/>
            <person name="Magnuson J."/>
            <person name="Mondo S."/>
            <person name="Nolan M."/>
            <person name="Ohm R."/>
            <person name="Pangilinan J."/>
            <person name="Park H.-J."/>
            <person name="Ramirez L."/>
            <person name="Alfaro M."/>
            <person name="Sun H."/>
            <person name="Tritt A."/>
            <person name="Yoshinaga Y."/>
            <person name="Zwiers L.-H."/>
            <person name="Turgeon B."/>
            <person name="Goodwin S."/>
            <person name="Spatafora J."/>
            <person name="Crous P."/>
            <person name="Grigoriev I."/>
        </authorList>
    </citation>
    <scope>NUCLEOTIDE SEQUENCE</scope>
    <source>
        <strain evidence="2">CBS 113818</strain>
    </source>
</reference>
<organism evidence="2 3">
    <name type="scientific">Ophiobolus disseminans</name>
    <dbReference type="NCBI Taxonomy" id="1469910"/>
    <lineage>
        <taxon>Eukaryota</taxon>
        <taxon>Fungi</taxon>
        <taxon>Dikarya</taxon>
        <taxon>Ascomycota</taxon>
        <taxon>Pezizomycotina</taxon>
        <taxon>Dothideomycetes</taxon>
        <taxon>Pleosporomycetidae</taxon>
        <taxon>Pleosporales</taxon>
        <taxon>Pleosporineae</taxon>
        <taxon>Phaeosphaeriaceae</taxon>
        <taxon>Ophiobolus</taxon>
    </lineage>
</organism>
<dbReference type="Pfam" id="PF06985">
    <property type="entry name" value="HET"/>
    <property type="match status" value="1"/>
</dbReference>
<protein>
    <recommendedName>
        <fullName evidence="1">Heterokaryon incompatibility domain-containing protein</fullName>
    </recommendedName>
</protein>
<evidence type="ECO:0000259" key="1">
    <source>
        <dbReference type="Pfam" id="PF06985"/>
    </source>
</evidence>
<dbReference type="InterPro" id="IPR010730">
    <property type="entry name" value="HET"/>
</dbReference>
<gene>
    <name evidence="2" type="ORF">CC86DRAFT_423210</name>
</gene>
<keyword evidence="3" id="KW-1185">Reference proteome</keyword>
<dbReference type="PANTHER" id="PTHR33112">
    <property type="entry name" value="DOMAIN PROTEIN, PUTATIVE-RELATED"/>
    <property type="match status" value="1"/>
</dbReference>
<proteinExistence type="predicted"/>
<sequence length="547" mass="63626">MPFLGKGYPQLFAVSTPIAAPDTRDIRCIKQAKEWLNGCLKNHERCTRFAGLSGRKVYQARLIDISKPRLRLVRRDQIHQNWGLQYMTVSHRWCQPGDDVGNAKGGSADITPKLFSNDLESKTLEFDIRSLPQLFQQCISLARELNIRYVWIDSFCVIQDDKSDLELELEMGNMGHIYQNAILNVGSLQRTDGTVNTPVELFGKREPRRYSPFAVTIKRKDYTQICFAYLDEDVEEINKTDIMCRGWVLQERLLSPRSIYFGAQLHWECSESIACEVFPQRNPARRDAMPFGVSTPLRISTLLEAKEKHRFSDDSQVLHSEVDYRYQCWLDIVQRYAQYGLSYDSDCFPALSGLAHTFQEALQRDQYHAGLWSGDMLHGLLWYADEDVEDLMTDYVRPEVYKAPTWSWAFAIVPATFLSNDHDWRREENITFPIETQYQDEIDLAPKRGWRVSLSLETCEVFDYGYLESGYQLPLRYYDGDVRDVGHVYGLMIEIVDAETEAYQRIGSFAHLRGDLRTKDEITDPEEYPEFIDLDPYNFERRTITII</sequence>
<feature type="domain" description="Heterokaryon incompatibility" evidence="1">
    <location>
        <begin position="86"/>
        <end position="251"/>
    </location>
</feature>
<dbReference type="Proteomes" id="UP000799424">
    <property type="component" value="Unassembled WGS sequence"/>
</dbReference>
<dbReference type="AlphaFoldDB" id="A0A6A6ZRK6"/>
<name>A0A6A6ZRK6_9PLEO</name>
<dbReference type="OrthoDB" id="3695242at2759"/>